<dbReference type="Proteomes" id="UP001465976">
    <property type="component" value="Unassembled WGS sequence"/>
</dbReference>
<evidence type="ECO:0008006" key="3">
    <source>
        <dbReference type="Google" id="ProtNLM"/>
    </source>
</evidence>
<dbReference type="InterPro" id="IPR032675">
    <property type="entry name" value="LRR_dom_sf"/>
</dbReference>
<comment type="caution">
    <text evidence="1">The sequence shown here is derived from an EMBL/GenBank/DDBJ whole genome shotgun (WGS) entry which is preliminary data.</text>
</comment>
<proteinExistence type="predicted"/>
<keyword evidence="2" id="KW-1185">Reference proteome</keyword>
<dbReference type="EMBL" id="JBAHYK010000022">
    <property type="protein sequence ID" value="KAL0580840.1"/>
    <property type="molecule type" value="Genomic_DNA"/>
</dbReference>
<sequence length="371" mass="41368">MATAIDSLPNELLGEIVIFCATHCADAPLILSAVSRRFRSVAYGTPRAWSKLRLSPGSKGDKSSEEFLVPKAKLWFDRAGECSLDLFIDLAPAGAGFSNTTQTPYEFLVLTAFLYPRRSRIRTLSARCDTELKAYNFLDAIYDGCSSCHHPSLQNLRIRITSDIPGTVPTTWSPVFSSFDRFPTLQSLTLTNHVLPALPTPYLSNLHTLAIVRPLRAHPLPANKLRTLLESAPMLERLEIDSRIGVDRAGYSIQLHSLKKLVLRANNLPFLLSVVVPGNQLESLLLVDLDGRRPDAASELGEALEAQDDDFFESLRLLKICSVSFHPNHASETTWSKVARRMKVFSGLIVGDSYRDGDRIWADWDWTSGWK</sequence>
<protein>
    <recommendedName>
        <fullName evidence="3">F-box domain-containing protein</fullName>
    </recommendedName>
</protein>
<dbReference type="SUPFAM" id="SSF52047">
    <property type="entry name" value="RNI-like"/>
    <property type="match status" value="1"/>
</dbReference>
<dbReference type="Gene3D" id="3.80.10.10">
    <property type="entry name" value="Ribonuclease Inhibitor"/>
    <property type="match status" value="1"/>
</dbReference>
<evidence type="ECO:0000313" key="2">
    <source>
        <dbReference type="Proteomes" id="UP001465976"/>
    </source>
</evidence>
<accession>A0ABR3FZQ6</accession>
<reference evidence="1 2" key="1">
    <citation type="submission" date="2024-02" db="EMBL/GenBank/DDBJ databases">
        <title>A draft genome for the cacao thread blight pathogen Marasmius crinis-equi.</title>
        <authorList>
            <person name="Cohen S.P."/>
            <person name="Baruah I.K."/>
            <person name="Amoako-Attah I."/>
            <person name="Bukari Y."/>
            <person name="Meinhardt L.W."/>
            <person name="Bailey B.A."/>
        </authorList>
    </citation>
    <scope>NUCLEOTIDE SEQUENCE [LARGE SCALE GENOMIC DNA]</scope>
    <source>
        <strain evidence="1 2">GH-76</strain>
    </source>
</reference>
<organism evidence="1 2">
    <name type="scientific">Marasmius crinis-equi</name>
    <dbReference type="NCBI Taxonomy" id="585013"/>
    <lineage>
        <taxon>Eukaryota</taxon>
        <taxon>Fungi</taxon>
        <taxon>Dikarya</taxon>
        <taxon>Basidiomycota</taxon>
        <taxon>Agaricomycotina</taxon>
        <taxon>Agaricomycetes</taxon>
        <taxon>Agaricomycetidae</taxon>
        <taxon>Agaricales</taxon>
        <taxon>Marasmiineae</taxon>
        <taxon>Marasmiaceae</taxon>
        <taxon>Marasmius</taxon>
    </lineage>
</organism>
<evidence type="ECO:0000313" key="1">
    <source>
        <dbReference type="EMBL" id="KAL0580840.1"/>
    </source>
</evidence>
<gene>
    <name evidence="1" type="ORF">V5O48_001216</name>
</gene>
<name>A0ABR3FZQ6_9AGAR</name>